<dbReference type="PANTHER" id="PTHR33122">
    <property type="entry name" value="LIPID BINDING PROTEIN-RELATED"/>
    <property type="match status" value="1"/>
</dbReference>
<dbReference type="Proteomes" id="UP000250321">
    <property type="component" value="Unassembled WGS sequence"/>
</dbReference>
<dbReference type="PANTHER" id="PTHR33122:SF4">
    <property type="entry name" value="OS04G0415800 PROTEIN"/>
    <property type="match status" value="1"/>
</dbReference>
<dbReference type="STRING" id="2094558.A0A314XKA1"/>
<dbReference type="Pfam" id="PF14368">
    <property type="entry name" value="LTP_2"/>
    <property type="match status" value="1"/>
</dbReference>
<feature type="domain" description="Bifunctional inhibitor/plant lipid transfer protein/seed storage helical" evidence="5">
    <location>
        <begin position="42"/>
        <end position="108"/>
    </location>
</feature>
<evidence type="ECO:0000256" key="3">
    <source>
        <dbReference type="ARBA" id="ARBA00023121"/>
    </source>
</evidence>
<evidence type="ECO:0000256" key="2">
    <source>
        <dbReference type="ARBA" id="ARBA00022448"/>
    </source>
</evidence>
<dbReference type="OrthoDB" id="678526at2759"/>
<gene>
    <name evidence="6" type="ORF">Pyn_24058</name>
</gene>
<dbReference type="GO" id="GO:0005504">
    <property type="term" value="F:fatty acid binding"/>
    <property type="evidence" value="ECO:0007669"/>
    <property type="project" value="InterPro"/>
</dbReference>
<dbReference type="CDD" id="cd00010">
    <property type="entry name" value="AAI_LTSS"/>
    <property type="match status" value="1"/>
</dbReference>
<dbReference type="InterPro" id="IPR039265">
    <property type="entry name" value="DIR1-like"/>
</dbReference>
<dbReference type="InterPro" id="IPR016140">
    <property type="entry name" value="Bifunc_inhib/LTP/seed_store"/>
</dbReference>
<evidence type="ECO:0000313" key="6">
    <source>
        <dbReference type="EMBL" id="PQP92599.1"/>
    </source>
</evidence>
<keyword evidence="7" id="KW-1185">Reference proteome</keyword>
<proteinExistence type="predicted"/>
<accession>A0A314XKA1</accession>
<comment type="caution">
    <text evidence="6">The sequence shown here is derived from an EMBL/GenBank/DDBJ whole genome shotgun (WGS) entry which is preliminary data.</text>
</comment>
<dbReference type="EMBL" id="PJQY01002553">
    <property type="protein sequence ID" value="PQP92599.1"/>
    <property type="molecule type" value="Genomic_DNA"/>
</dbReference>
<feature type="chain" id="PRO_5016403934" evidence="4">
    <location>
        <begin position="21"/>
        <end position="115"/>
    </location>
</feature>
<keyword evidence="3" id="KW-0446">Lipid-binding</keyword>
<dbReference type="GO" id="GO:0009627">
    <property type="term" value="P:systemic acquired resistance"/>
    <property type="evidence" value="ECO:0007669"/>
    <property type="project" value="InterPro"/>
</dbReference>
<name>A0A314XKA1_PRUYE</name>
<evidence type="ECO:0000313" key="7">
    <source>
        <dbReference type="Proteomes" id="UP000250321"/>
    </source>
</evidence>
<dbReference type="Gene3D" id="1.10.110.10">
    <property type="entry name" value="Plant lipid-transfer and hydrophobic proteins"/>
    <property type="match status" value="1"/>
</dbReference>
<reference evidence="6 7" key="1">
    <citation type="submission" date="2018-02" db="EMBL/GenBank/DDBJ databases">
        <title>Draft genome of wild Prunus yedoensis var. nudiflora.</title>
        <authorList>
            <person name="Baek S."/>
            <person name="Kim J.-H."/>
            <person name="Choi K."/>
            <person name="Kim G.-B."/>
            <person name="Cho A."/>
            <person name="Jang H."/>
            <person name="Shin C.-H."/>
            <person name="Yu H.-J."/>
            <person name="Mun J.-H."/>
        </authorList>
    </citation>
    <scope>NUCLEOTIDE SEQUENCE [LARGE SCALE GENOMIC DNA]</scope>
    <source>
        <strain evidence="7">cv. Jeju island</strain>
        <tissue evidence="6">Leaf</tissue>
    </source>
</reference>
<evidence type="ECO:0000256" key="4">
    <source>
        <dbReference type="SAM" id="SignalP"/>
    </source>
</evidence>
<keyword evidence="2" id="KW-0813">Transport</keyword>
<organism evidence="6 7">
    <name type="scientific">Prunus yedoensis var. nudiflora</name>
    <dbReference type="NCBI Taxonomy" id="2094558"/>
    <lineage>
        <taxon>Eukaryota</taxon>
        <taxon>Viridiplantae</taxon>
        <taxon>Streptophyta</taxon>
        <taxon>Embryophyta</taxon>
        <taxon>Tracheophyta</taxon>
        <taxon>Spermatophyta</taxon>
        <taxon>Magnoliopsida</taxon>
        <taxon>eudicotyledons</taxon>
        <taxon>Gunneridae</taxon>
        <taxon>Pentapetalae</taxon>
        <taxon>rosids</taxon>
        <taxon>fabids</taxon>
        <taxon>Rosales</taxon>
        <taxon>Rosaceae</taxon>
        <taxon>Amygdaloideae</taxon>
        <taxon>Amygdaleae</taxon>
        <taxon>Prunus</taxon>
    </lineage>
</organism>
<feature type="signal peptide" evidence="4">
    <location>
        <begin position="1"/>
        <end position="20"/>
    </location>
</feature>
<evidence type="ECO:0000259" key="5">
    <source>
        <dbReference type="Pfam" id="PF14368"/>
    </source>
</evidence>
<dbReference type="InterPro" id="IPR036312">
    <property type="entry name" value="Bifun_inhib/LTP/seed_sf"/>
</dbReference>
<evidence type="ECO:0000256" key="1">
    <source>
        <dbReference type="ARBA" id="ARBA00003211"/>
    </source>
</evidence>
<protein>
    <submittedName>
        <fullName evidence="6">Putative lipid-transfer protein DIR1</fullName>
    </submittedName>
</protein>
<dbReference type="SUPFAM" id="SSF47699">
    <property type="entry name" value="Bifunctional inhibitor/lipid-transfer protein/seed storage 2S albumin"/>
    <property type="match status" value="1"/>
</dbReference>
<dbReference type="AlphaFoldDB" id="A0A314XKA1"/>
<keyword evidence="4" id="KW-0732">Signal</keyword>
<sequence>MKGPIKSFCFLAFLLTTIAAFGGSTYGVGECGKITTERAGWKLDPCIAASKNKNVKVSIKCCVQLRKTIRNPRCLCAIALSQNAQQSGATPEIALTIPQRCNIPNRVKGYKCGGQ</sequence>
<comment type="function">
    <text evidence="1">Plant non-specific lipid-transfer proteins transfer phospholipids as well as galactolipids across membranes. May play a role in wax or cutin deposition in the cell walls of expanding epidermal cells and certain secretory tissues.</text>
</comment>